<comment type="caution">
    <text evidence="4">The sequence shown here is derived from an EMBL/GenBank/DDBJ whole genome shotgun (WGS) entry which is preliminary data.</text>
</comment>
<sequence>MDTSRIQHYLESRSTTGKYDPAKKITAETISELVRLATYSPSAFNLQNWKFVAVHSEEQKSNLCQAAYGQQQVKDASVTYIVCGDLEGYKTLGDALQPSVSEGIITEEIKATWVDMVTESHQDNSELRRDEAIRSASLASMSLMFAADEQGLSTGVVGGFDTEAVQSAFNLPSSILPVMLVTVGYPAEGNWPQKMRKPLQEVLEII</sequence>
<reference evidence="4 5" key="1">
    <citation type="submission" date="2016-09" db="EMBL/GenBank/DDBJ databases">
        <title>Photobacterium proteolyticum sp. nov. a protease producing bacterium isolated from ocean sediments of Laizhou Bay.</title>
        <authorList>
            <person name="Li Y."/>
        </authorList>
    </citation>
    <scope>NUCLEOTIDE SEQUENCE [LARGE SCALE GENOMIC DNA]</scope>
    <source>
        <strain evidence="4 5">13-12</strain>
    </source>
</reference>
<dbReference type="GO" id="GO:0016491">
    <property type="term" value="F:oxidoreductase activity"/>
    <property type="evidence" value="ECO:0007669"/>
    <property type="project" value="UniProtKB-KW"/>
</dbReference>
<dbReference type="InterPro" id="IPR000415">
    <property type="entry name" value="Nitroreductase-like"/>
</dbReference>
<evidence type="ECO:0000313" key="5">
    <source>
        <dbReference type="Proteomes" id="UP000186905"/>
    </source>
</evidence>
<comment type="similarity">
    <text evidence="1">Belongs to the nitroreductase family.</text>
</comment>
<dbReference type="SUPFAM" id="SSF55469">
    <property type="entry name" value="FMN-dependent nitroreductase-like"/>
    <property type="match status" value="1"/>
</dbReference>
<accession>A0A1Q9GEK3</accession>
<keyword evidence="2" id="KW-0560">Oxidoreductase</keyword>
<dbReference type="Proteomes" id="UP000186905">
    <property type="component" value="Unassembled WGS sequence"/>
</dbReference>
<protein>
    <submittedName>
        <fullName evidence="4">NAD(P)H nitroreductase</fullName>
    </submittedName>
</protein>
<dbReference type="AlphaFoldDB" id="A0A1Q9GEK3"/>
<dbReference type="PANTHER" id="PTHR43673">
    <property type="entry name" value="NAD(P)H NITROREDUCTASE YDGI-RELATED"/>
    <property type="match status" value="1"/>
</dbReference>
<evidence type="ECO:0000259" key="3">
    <source>
        <dbReference type="Pfam" id="PF00881"/>
    </source>
</evidence>
<dbReference type="RefSeq" id="WP_075766840.1">
    <property type="nucleotide sequence ID" value="NZ_MJIL01000090.1"/>
</dbReference>
<dbReference type="Pfam" id="PF00881">
    <property type="entry name" value="Nitroreductase"/>
    <property type="match status" value="1"/>
</dbReference>
<dbReference type="InterPro" id="IPR029479">
    <property type="entry name" value="Nitroreductase"/>
</dbReference>
<evidence type="ECO:0000313" key="4">
    <source>
        <dbReference type="EMBL" id="OLQ72823.1"/>
    </source>
</evidence>
<dbReference type="EMBL" id="MJIL01000090">
    <property type="protein sequence ID" value="OLQ72823.1"/>
    <property type="molecule type" value="Genomic_DNA"/>
</dbReference>
<feature type="domain" description="Nitroreductase" evidence="3">
    <location>
        <begin position="11"/>
        <end position="185"/>
    </location>
</feature>
<keyword evidence="5" id="KW-1185">Reference proteome</keyword>
<evidence type="ECO:0000256" key="1">
    <source>
        <dbReference type="ARBA" id="ARBA00007118"/>
    </source>
</evidence>
<name>A0A1Q9GEK3_9GAMM</name>
<dbReference type="OrthoDB" id="9784375at2"/>
<dbReference type="Gene3D" id="3.40.109.10">
    <property type="entry name" value="NADH Oxidase"/>
    <property type="match status" value="1"/>
</dbReference>
<gene>
    <name evidence="4" type="ORF">BIT28_06455</name>
</gene>
<organism evidence="4 5">
    <name type="scientific">Photobacterium proteolyticum</name>
    <dbReference type="NCBI Taxonomy" id="1903952"/>
    <lineage>
        <taxon>Bacteria</taxon>
        <taxon>Pseudomonadati</taxon>
        <taxon>Pseudomonadota</taxon>
        <taxon>Gammaproteobacteria</taxon>
        <taxon>Vibrionales</taxon>
        <taxon>Vibrionaceae</taxon>
        <taxon>Photobacterium</taxon>
    </lineage>
</organism>
<evidence type="ECO:0000256" key="2">
    <source>
        <dbReference type="ARBA" id="ARBA00023002"/>
    </source>
</evidence>
<proteinExistence type="inferred from homology"/>
<dbReference type="STRING" id="1903952.BIT28_06455"/>